<keyword evidence="7" id="KW-0255">Endonuclease</keyword>
<dbReference type="GO" id="GO:0006310">
    <property type="term" value="P:DNA recombination"/>
    <property type="evidence" value="ECO:0007669"/>
    <property type="project" value="UniProtKB-KW"/>
</dbReference>
<sequence length="1448" mass="163950">MVPAAGAQGNGSSVQEEASGGRGKRLRKANVGIRCLSVRFRKSSRGSLDLVGWVRGGTSEFILERPRYTTKQAAQIMARDGKLDLLLKMMEDAEKKREETERRREESDALNLAELQSLKAAVESRIPLVEKKDWRSASGKCSSGCCLRGKAVKDQIKRQQRKISMVTRQIRSCLPLLLMGGEILSSIRYQAFETGMVSIGGNVPPMSCPQFDGENPQMWRDNCEIFFNVYGVHPANWVKTSSVAEYVERKSWKGVRELLIGRLRVLISTKFFLEQLRSMSFPRVLQPPPGEERKFPESVRTNTRDDKISALKSYRRSKGLCFTCGKRWSKDHKCAQSVQLHVVEELLEAFQSEEEENFVIPVPDSSPEETTLMTISLHACNGTISLHACNRTDSNHSLRVKGLLSKPVKVRVVDGGLLQCDKQLPDCSWWLQGRYYKSNFKLLPLNGYDAILGMDWLAGLGVMKIDWMHKWLEYQDKGQLIRIQGVHSDVANCRLISGAQLRGLYKVGALMHMFQITTETSPTVVAIPKPVQQVLSEFTSVFEEPQGLAPRRSCDHSIPLIPGAKPVNIRPYRYNPTQKNEIEHQVHEMLKSGVIQPSISPFSSPALLVKKKDGSWRLCIDYRQLNALTIKRAPATFQGAMNATLSSVLRKCALVFFDDILIYSPDLPTHVQDLRKELNYLGHTIGVAGVATNASKIQDILKWVVPTNLKKLRGFLGIAGYYRKFVKNFGVLSKPLTNLLRKGVEFQWTPEVHTSFESLKHALATAPVLALPDFNKTFVIETDASDSGIGAVLSQDKHPIAYVSKALGPRTKGLSTYEKECLSILLAVDHWRSYLQYAEFLILTDHKSLMNLTDQRLHTSWQQKAYTKLLGLKFKIYYKKGIHNGAADALSRCDHGEPLEVAAISICKPTWLEEVAEGYLHDAKSAKLLAQLSIQNLEDSPYKLKDGLIRYKGRIWLGHNSALQNKIFSALHDSSIGGHSGFPVTYRRIKTLFAWPDMKKQIKLKVKECSICQQAKPDRFRYPGLLQPLLVPSGAWQTVTMDFIEGLPKSRRFNCIMVVVDKLSRYAHFLPLAHPFSAADVAQLYMEGVFKLHGLPLAVVSDHDKIFTSNFWEQLFQSVSTKLHMSTAYHPQTDGQTERVNQCLETYLRCFTHSCPSKWSTWLYLAEYWYNTTYHSTLEQTPFEVLYGHTPNQLGISVNSCELPDVQQWLSERRLMMQLLQQHLHQAQQYMKTPADKKRSFRSFAVGDWVYLKLQPYVQSSVAARANHKLSFKYFGPYEVLRKVGEVAYQLALSEGSVVHPVFHVSQLKSAQGFKGVSSPMIPAQMETKKVPVAVLDTRVRKSVLFRKPLGKTFALVFPELWLGGKPVFKEGGMLRCLPLVLRAMVAGCRRKHLEGGEKDFVKLMDCADYCLLVYGSSQKNVARTEEEEDIQRYFILMREAYLRIMNS</sequence>
<keyword evidence="4" id="KW-0540">Nuclease</keyword>
<keyword evidence="14" id="KW-0233">DNA recombination</keyword>
<dbReference type="InterPro" id="IPR043128">
    <property type="entry name" value="Rev_trsase/Diguanyl_cyclase"/>
</dbReference>
<dbReference type="GO" id="GO:0046872">
    <property type="term" value="F:metal ion binding"/>
    <property type="evidence" value="ECO:0007669"/>
    <property type="project" value="UniProtKB-KW"/>
</dbReference>
<dbReference type="PANTHER" id="PTHR37984">
    <property type="entry name" value="PROTEIN CBG26694"/>
    <property type="match status" value="1"/>
</dbReference>
<keyword evidence="16" id="KW-0175">Coiled coil</keyword>
<evidence type="ECO:0000256" key="10">
    <source>
        <dbReference type="ARBA" id="ARBA00022908"/>
    </source>
</evidence>
<evidence type="ECO:0000256" key="7">
    <source>
        <dbReference type="ARBA" id="ARBA00022759"/>
    </source>
</evidence>
<dbReference type="CDD" id="cd09274">
    <property type="entry name" value="RNase_HI_RT_Ty3"/>
    <property type="match status" value="1"/>
</dbReference>
<keyword evidence="6" id="KW-0064">Aspartyl protease</keyword>
<keyword evidence="11" id="KW-0695">RNA-directed DNA polymerase</keyword>
<evidence type="ECO:0000259" key="18">
    <source>
        <dbReference type="PROSITE" id="PS50994"/>
    </source>
</evidence>
<evidence type="ECO:0000256" key="15">
    <source>
        <dbReference type="ARBA" id="ARBA00023268"/>
    </source>
</evidence>
<evidence type="ECO:0000256" key="17">
    <source>
        <dbReference type="SAM" id="MobiDB-lite"/>
    </source>
</evidence>
<keyword evidence="2" id="KW-0808">Transferase</keyword>
<dbReference type="GO" id="GO:0003964">
    <property type="term" value="F:RNA-directed DNA polymerase activity"/>
    <property type="evidence" value="ECO:0007669"/>
    <property type="project" value="UniProtKB-KW"/>
</dbReference>
<evidence type="ECO:0000256" key="3">
    <source>
        <dbReference type="ARBA" id="ARBA00022695"/>
    </source>
</evidence>
<dbReference type="InterPro" id="IPR043502">
    <property type="entry name" value="DNA/RNA_pol_sf"/>
</dbReference>
<feature type="domain" description="Integrase catalytic" evidence="18">
    <location>
        <begin position="1028"/>
        <end position="1190"/>
    </location>
</feature>
<evidence type="ECO:0000256" key="12">
    <source>
        <dbReference type="ARBA" id="ARBA00022932"/>
    </source>
</evidence>
<keyword evidence="3" id="KW-0548">Nucleotidyltransferase</keyword>
<evidence type="ECO:0000256" key="5">
    <source>
        <dbReference type="ARBA" id="ARBA00022723"/>
    </source>
</evidence>
<dbReference type="GO" id="GO:0015074">
    <property type="term" value="P:DNA integration"/>
    <property type="evidence" value="ECO:0007669"/>
    <property type="project" value="UniProtKB-KW"/>
</dbReference>
<organism evidence="19 20">
    <name type="scientific">Oryza sativa subsp. japonica</name>
    <name type="common">Rice</name>
    <dbReference type="NCBI Taxonomy" id="39947"/>
    <lineage>
        <taxon>Eukaryota</taxon>
        <taxon>Viridiplantae</taxon>
        <taxon>Streptophyta</taxon>
        <taxon>Embryophyta</taxon>
        <taxon>Tracheophyta</taxon>
        <taxon>Spermatophyta</taxon>
        <taxon>Magnoliopsida</taxon>
        <taxon>Liliopsida</taxon>
        <taxon>Poales</taxon>
        <taxon>Poaceae</taxon>
        <taxon>BOP clade</taxon>
        <taxon>Oryzoideae</taxon>
        <taxon>Oryzeae</taxon>
        <taxon>Oryzinae</taxon>
        <taxon>Oryza</taxon>
        <taxon>Oryza sativa</taxon>
    </lineage>
</organism>
<proteinExistence type="predicted"/>
<accession>Q2R4Z1</accession>
<keyword evidence="1" id="KW-0645">Protease</keyword>
<dbReference type="InterPro" id="IPR056924">
    <property type="entry name" value="SH3_Tf2-1"/>
</dbReference>
<evidence type="ECO:0000256" key="9">
    <source>
        <dbReference type="ARBA" id="ARBA00022842"/>
    </source>
</evidence>
<dbReference type="Gene3D" id="3.10.10.10">
    <property type="entry name" value="HIV Type 1 Reverse Transcriptase, subunit A, domain 1"/>
    <property type="match status" value="1"/>
</dbReference>
<evidence type="ECO:0000313" key="19">
    <source>
        <dbReference type="EMBL" id="AAX96125.1"/>
    </source>
</evidence>
<dbReference type="Pfam" id="PF24626">
    <property type="entry name" value="SH3_Tf2-1"/>
    <property type="match status" value="1"/>
</dbReference>
<dbReference type="InterPro" id="IPR036397">
    <property type="entry name" value="RNaseH_sf"/>
</dbReference>
<evidence type="ECO:0000256" key="14">
    <source>
        <dbReference type="ARBA" id="ARBA00023172"/>
    </source>
</evidence>
<dbReference type="SUPFAM" id="SSF56672">
    <property type="entry name" value="DNA/RNA polymerases"/>
    <property type="match status" value="1"/>
</dbReference>
<evidence type="ECO:0000256" key="4">
    <source>
        <dbReference type="ARBA" id="ARBA00022722"/>
    </source>
</evidence>
<name>Q2R4Z1_ORYSJ</name>
<dbReference type="GO" id="GO:0004519">
    <property type="term" value="F:endonuclease activity"/>
    <property type="evidence" value="ECO:0007669"/>
    <property type="project" value="UniProtKB-KW"/>
</dbReference>
<dbReference type="InterPro" id="IPR041577">
    <property type="entry name" value="RT_RNaseH_2"/>
</dbReference>
<dbReference type="InterPro" id="IPR021109">
    <property type="entry name" value="Peptidase_aspartic_dom_sf"/>
</dbReference>
<dbReference type="PROSITE" id="PS50994">
    <property type="entry name" value="INTEGRASE"/>
    <property type="match status" value="1"/>
</dbReference>
<keyword evidence="5" id="KW-0479">Metal-binding</keyword>
<keyword evidence="15" id="KW-0511">Multifunctional enzyme</keyword>
<keyword evidence="13" id="KW-0238">DNA-binding</keyword>
<dbReference type="Proteomes" id="UP000000763">
    <property type="component" value="Chromosome 11"/>
</dbReference>
<evidence type="ECO:0000256" key="1">
    <source>
        <dbReference type="ARBA" id="ARBA00022670"/>
    </source>
</evidence>
<dbReference type="GO" id="GO:0004190">
    <property type="term" value="F:aspartic-type endopeptidase activity"/>
    <property type="evidence" value="ECO:0007669"/>
    <property type="project" value="UniProtKB-KW"/>
</dbReference>
<dbReference type="CDD" id="cd00303">
    <property type="entry name" value="retropepsin_like"/>
    <property type="match status" value="1"/>
</dbReference>
<evidence type="ECO:0000256" key="8">
    <source>
        <dbReference type="ARBA" id="ARBA00022801"/>
    </source>
</evidence>
<keyword evidence="8" id="KW-0378">Hydrolase</keyword>
<evidence type="ECO:0000256" key="2">
    <source>
        <dbReference type="ARBA" id="ARBA00022679"/>
    </source>
</evidence>
<dbReference type="InterPro" id="IPR050951">
    <property type="entry name" value="Retrovirus_Pol_polyprotein"/>
</dbReference>
<feature type="region of interest" description="Disordered" evidence="17">
    <location>
        <begin position="1"/>
        <end position="25"/>
    </location>
</feature>
<dbReference type="CDD" id="cd01647">
    <property type="entry name" value="RT_LTR"/>
    <property type="match status" value="1"/>
</dbReference>
<dbReference type="SUPFAM" id="SSF53098">
    <property type="entry name" value="Ribonuclease H-like"/>
    <property type="match status" value="1"/>
</dbReference>
<dbReference type="InterPro" id="IPR001584">
    <property type="entry name" value="Integrase_cat-core"/>
</dbReference>
<dbReference type="InterPro" id="IPR012337">
    <property type="entry name" value="RNaseH-like_sf"/>
</dbReference>
<dbReference type="GO" id="GO:0003677">
    <property type="term" value="F:DNA binding"/>
    <property type="evidence" value="ECO:0007669"/>
    <property type="project" value="UniProtKB-KW"/>
</dbReference>
<reference evidence="20" key="1">
    <citation type="journal article" date="2005" name="Nature">
        <title>The map-based sequence of the rice genome.</title>
        <authorList>
            <consortium name="International rice genome sequencing project (IRGSP)"/>
            <person name="Matsumoto T."/>
            <person name="Wu J."/>
            <person name="Kanamori H."/>
            <person name="Katayose Y."/>
            <person name="Fujisawa M."/>
            <person name="Namiki N."/>
            <person name="Mizuno H."/>
            <person name="Yamamoto K."/>
            <person name="Antonio B.A."/>
            <person name="Baba T."/>
            <person name="Sakata K."/>
            <person name="Nagamura Y."/>
            <person name="Aoki H."/>
            <person name="Arikawa K."/>
            <person name="Arita K."/>
            <person name="Bito T."/>
            <person name="Chiden Y."/>
            <person name="Fujitsuka N."/>
            <person name="Fukunaka R."/>
            <person name="Hamada M."/>
            <person name="Harada C."/>
            <person name="Hayashi A."/>
            <person name="Hijishita S."/>
            <person name="Honda M."/>
            <person name="Hosokawa S."/>
            <person name="Ichikawa Y."/>
            <person name="Idonuma A."/>
            <person name="Iijima M."/>
            <person name="Ikeda M."/>
            <person name="Ikeno M."/>
            <person name="Ito K."/>
            <person name="Ito S."/>
            <person name="Ito T."/>
            <person name="Ito Y."/>
            <person name="Ito Y."/>
            <person name="Iwabuchi A."/>
            <person name="Kamiya K."/>
            <person name="Karasawa W."/>
            <person name="Kurita K."/>
            <person name="Katagiri S."/>
            <person name="Kikuta A."/>
            <person name="Kobayashi H."/>
            <person name="Kobayashi N."/>
            <person name="Machita K."/>
            <person name="Maehara T."/>
            <person name="Masukawa M."/>
            <person name="Mizubayashi T."/>
            <person name="Mukai Y."/>
            <person name="Nagasaki H."/>
            <person name="Nagata Y."/>
            <person name="Naito S."/>
            <person name="Nakashima M."/>
            <person name="Nakama Y."/>
            <person name="Nakamichi Y."/>
            <person name="Nakamura M."/>
            <person name="Meguro A."/>
            <person name="Negishi M."/>
            <person name="Ohta I."/>
            <person name="Ohta T."/>
            <person name="Okamoto M."/>
            <person name="Ono N."/>
            <person name="Saji S."/>
            <person name="Sakaguchi M."/>
            <person name="Sakai K."/>
            <person name="Shibata M."/>
            <person name="Shimokawa T."/>
            <person name="Song J."/>
            <person name="Takazaki Y."/>
            <person name="Terasawa K."/>
            <person name="Tsugane M."/>
            <person name="Tsuji K."/>
            <person name="Ueda S."/>
            <person name="Waki K."/>
            <person name="Yamagata H."/>
            <person name="Yamamoto M."/>
            <person name="Yamamoto S."/>
            <person name="Yamane H."/>
            <person name="Yoshiki S."/>
            <person name="Yoshihara R."/>
            <person name="Yukawa K."/>
            <person name="Zhong H."/>
            <person name="Yano M."/>
            <person name="Yuan Q."/>
            <person name="Ouyang S."/>
            <person name="Liu J."/>
            <person name="Jones K.M."/>
            <person name="Gansberger K."/>
            <person name="Moffat K."/>
            <person name="Hill J."/>
            <person name="Bera J."/>
            <person name="Fadrosh D."/>
            <person name="Jin S."/>
            <person name="Johri S."/>
            <person name="Kim M."/>
            <person name="Overton L."/>
            <person name="Reardon M."/>
            <person name="Tsitrin T."/>
            <person name="Vuong H."/>
            <person name="Weaver B."/>
            <person name="Ciecko A."/>
            <person name="Tallon L."/>
            <person name="Jackson J."/>
            <person name="Pai G."/>
            <person name="Aken S.V."/>
            <person name="Utterback T."/>
            <person name="Reidmuller S."/>
            <person name="Feldblyum T."/>
            <person name="Hsiao J."/>
            <person name="Zismann V."/>
            <person name="Iobst S."/>
            <person name="de Vazeille A.R."/>
            <person name="Buell C.R."/>
            <person name="Ying K."/>
            <person name="Li Y."/>
            <person name="Lu T."/>
            <person name="Huang Y."/>
            <person name="Zhao Q."/>
            <person name="Feng Q."/>
            <person name="Zhang L."/>
            <person name="Zhu J."/>
            <person name="Weng Q."/>
            <person name="Mu J."/>
            <person name="Lu Y."/>
            <person name="Fan D."/>
            <person name="Liu Y."/>
            <person name="Guan J."/>
            <person name="Zhang Y."/>
            <person name="Yu S."/>
            <person name="Liu X."/>
            <person name="Zhang Y."/>
            <person name="Hong G."/>
            <person name="Han B."/>
            <person name="Choisne N."/>
            <person name="Demange N."/>
            <person name="Orjeda G."/>
            <person name="Samain S."/>
            <person name="Cattolico L."/>
            <person name="Pelletier E."/>
            <person name="Couloux A."/>
            <person name="Segurens B."/>
            <person name="Wincker P."/>
            <person name="D'Hont A."/>
            <person name="Scarpelli C."/>
            <person name="Weissenbach J."/>
            <person name="Salanoubat M."/>
            <person name="Quetier F."/>
            <person name="Yu Y."/>
            <person name="Kim H.R."/>
            <person name="Rambo T."/>
            <person name="Currie J."/>
            <person name="Collura K."/>
            <person name="Luo M."/>
            <person name="Yang T."/>
            <person name="Ammiraju J.S.S."/>
            <person name="Engler F."/>
            <person name="Soderlund C."/>
            <person name="Wing R.A."/>
            <person name="Palmer L.E."/>
            <person name="de la Bastide M."/>
            <person name="Spiegel L."/>
            <person name="Nascimento L."/>
            <person name="Zutavern T."/>
            <person name="O'Shaughnessy A."/>
            <person name="Dike S."/>
            <person name="Dedhia N."/>
            <person name="Preston R."/>
            <person name="Balija V."/>
            <person name="McCombie W.R."/>
            <person name="Chow T."/>
            <person name="Chen H."/>
            <person name="Chung M."/>
            <person name="Chen C."/>
            <person name="Shaw J."/>
            <person name="Wu H."/>
            <person name="Hsiao K."/>
            <person name="Chao Y."/>
            <person name="Chu M."/>
            <person name="Cheng C."/>
            <person name="Hour A."/>
            <person name="Lee P."/>
            <person name="Lin S."/>
            <person name="Lin Y."/>
            <person name="Liou J."/>
            <person name="Liu S."/>
            <person name="Hsing Y."/>
            <person name="Raghuvanshi S."/>
            <person name="Mohanty A."/>
            <person name="Bharti A.K."/>
            <person name="Gaur A."/>
            <person name="Gupta V."/>
            <person name="Kumar D."/>
            <person name="Ravi V."/>
            <person name="Vij S."/>
            <person name="Kapur A."/>
            <person name="Khurana P."/>
            <person name="Khurana P."/>
            <person name="Khurana J.P."/>
            <person name="Tyagi A.K."/>
            <person name="Gaikwad K."/>
            <person name="Singh A."/>
            <person name="Dalal V."/>
            <person name="Srivastava S."/>
            <person name="Dixit A."/>
            <person name="Pal A.K."/>
            <person name="Ghazi I.A."/>
            <person name="Yadav M."/>
            <person name="Pandit A."/>
            <person name="Bhargava A."/>
            <person name="Sureshbabu K."/>
            <person name="Batra K."/>
            <person name="Sharma T.R."/>
            <person name="Mohapatra T."/>
            <person name="Singh N.K."/>
            <person name="Messing J."/>
            <person name="Nelson A.B."/>
            <person name="Fuks G."/>
            <person name="Kavchok S."/>
            <person name="Keizer G."/>
            <person name="Linton E."/>
            <person name="Llaca V."/>
            <person name="Song R."/>
            <person name="Tanyolac B."/>
            <person name="Young S."/>
            <person name="Ho-Il K."/>
            <person name="Hahn J.H."/>
            <person name="Sangsakoo G."/>
            <person name="Vanavichit A."/>
            <person name="de Mattos Luiz.A.T."/>
            <person name="Zimmer P.D."/>
            <person name="Malone G."/>
            <person name="Dellagostin O."/>
            <person name="de Oliveira A.C."/>
            <person name="Bevan M."/>
            <person name="Bancroft I."/>
            <person name="Minx P."/>
            <person name="Cordum H."/>
            <person name="Wilson R."/>
            <person name="Cheng Z."/>
            <person name="Jin W."/>
            <person name="Jiang J."/>
            <person name="Leong S.A."/>
            <person name="Iwama H."/>
            <person name="Gojobori T."/>
            <person name="Itoh T."/>
            <person name="Niimura Y."/>
            <person name="Fujii Y."/>
            <person name="Habara T."/>
            <person name="Sakai H."/>
            <person name="Sato Y."/>
            <person name="Wilson G."/>
            <person name="Kumar K."/>
            <person name="McCouch S."/>
            <person name="Juretic N."/>
            <person name="Hoen D."/>
            <person name="Wright S."/>
            <person name="Bruskiewich R."/>
            <person name="Bureau T."/>
            <person name="Miyao A."/>
            <person name="Hirochika H."/>
            <person name="Nishikawa T."/>
            <person name="Kadowaki K."/>
            <person name="Sugiura M."/>
            <person name="Burr B."/>
            <person name="Sasaki T."/>
        </authorList>
    </citation>
    <scope>NUCLEOTIDE SEQUENCE [LARGE SCALE GENOMIC DNA]</scope>
    <source>
        <strain evidence="20">cv. Nipponbare</strain>
    </source>
</reference>
<evidence type="ECO:0000256" key="11">
    <source>
        <dbReference type="ARBA" id="ARBA00022918"/>
    </source>
</evidence>
<keyword evidence="9" id="KW-0460">Magnesium</keyword>
<evidence type="ECO:0000256" key="16">
    <source>
        <dbReference type="SAM" id="Coils"/>
    </source>
</evidence>
<dbReference type="Gene3D" id="3.30.70.270">
    <property type="match status" value="2"/>
</dbReference>
<evidence type="ECO:0000313" key="20">
    <source>
        <dbReference type="Proteomes" id="UP000000763"/>
    </source>
</evidence>
<dbReference type="Pfam" id="PF17919">
    <property type="entry name" value="RT_RNaseH_2"/>
    <property type="match status" value="1"/>
</dbReference>
<dbReference type="EMBL" id="AC145325">
    <property type="protein sequence ID" value="AAX96125.1"/>
    <property type="molecule type" value="Genomic_DNA"/>
</dbReference>
<keyword evidence="12" id="KW-0239">DNA-directed DNA polymerase</keyword>
<keyword evidence="10" id="KW-0229">DNA integration</keyword>
<dbReference type="GO" id="GO:0003887">
    <property type="term" value="F:DNA-directed DNA polymerase activity"/>
    <property type="evidence" value="ECO:0007669"/>
    <property type="project" value="UniProtKB-KW"/>
</dbReference>
<dbReference type="Gene3D" id="3.30.420.10">
    <property type="entry name" value="Ribonuclease H-like superfamily/Ribonuclease H"/>
    <property type="match status" value="1"/>
</dbReference>
<evidence type="ECO:0000256" key="13">
    <source>
        <dbReference type="ARBA" id="ARBA00023125"/>
    </source>
</evidence>
<dbReference type="GO" id="GO:0006508">
    <property type="term" value="P:proteolysis"/>
    <property type="evidence" value="ECO:0007669"/>
    <property type="project" value="UniProtKB-KW"/>
</dbReference>
<dbReference type="FunFam" id="3.30.70.270:FF:000020">
    <property type="entry name" value="Transposon Tf2-6 polyprotein-like Protein"/>
    <property type="match status" value="1"/>
</dbReference>
<dbReference type="Gene3D" id="3.10.20.370">
    <property type="match status" value="1"/>
</dbReference>
<dbReference type="Gene3D" id="2.40.70.10">
    <property type="entry name" value="Acid Proteases"/>
    <property type="match status" value="1"/>
</dbReference>
<dbReference type="PANTHER" id="PTHR37984:SF5">
    <property type="entry name" value="PROTEIN NYNRIN-LIKE"/>
    <property type="match status" value="1"/>
</dbReference>
<evidence type="ECO:0000256" key="6">
    <source>
        <dbReference type="ARBA" id="ARBA00022750"/>
    </source>
</evidence>
<feature type="coiled-coil region" evidence="16">
    <location>
        <begin position="83"/>
        <end position="110"/>
    </location>
</feature>
<dbReference type="InterPro" id="IPR041588">
    <property type="entry name" value="Integrase_H2C2"/>
</dbReference>
<dbReference type="Gene3D" id="1.10.340.70">
    <property type="match status" value="1"/>
</dbReference>
<protein>
    <submittedName>
        <fullName evidence="19">Retrotransposon protein, putative, unclassified</fullName>
    </submittedName>
</protein>
<reference evidence="20" key="2">
    <citation type="journal article" date="2008" name="Nucleic Acids Res.">
        <title>The rice annotation project database (RAP-DB): 2008 update.</title>
        <authorList>
            <consortium name="The rice annotation project (RAP)"/>
        </authorList>
    </citation>
    <scope>GENOME REANNOTATION</scope>
    <source>
        <strain evidence="20">cv. Nipponbare</strain>
    </source>
</reference>
<dbReference type="Pfam" id="PF17921">
    <property type="entry name" value="Integrase_H2C2"/>
    <property type="match status" value="1"/>
</dbReference>